<feature type="non-terminal residue" evidence="2">
    <location>
        <position position="70"/>
    </location>
</feature>
<evidence type="ECO:0000313" key="3">
    <source>
        <dbReference type="Proteomes" id="UP001529510"/>
    </source>
</evidence>
<keyword evidence="3" id="KW-1185">Reference proteome</keyword>
<comment type="caution">
    <text evidence="2">The sequence shown here is derived from an EMBL/GenBank/DDBJ whole genome shotgun (WGS) entry which is preliminary data.</text>
</comment>
<gene>
    <name evidence="2" type="ORF">M9458_041352</name>
</gene>
<protein>
    <submittedName>
        <fullName evidence="2">Uncharacterized protein</fullName>
    </submittedName>
</protein>
<feature type="compositionally biased region" description="Basic and acidic residues" evidence="1">
    <location>
        <begin position="16"/>
        <end position="61"/>
    </location>
</feature>
<sequence>SLMTSVTTYPPLPRVPETKRRSDTVSERGRKIEIESVRGRGRGRGREKESEIVMRRKDDTATLRNPELMT</sequence>
<dbReference type="Proteomes" id="UP001529510">
    <property type="component" value="Unassembled WGS sequence"/>
</dbReference>
<evidence type="ECO:0000313" key="2">
    <source>
        <dbReference type="EMBL" id="KAL0161956.1"/>
    </source>
</evidence>
<evidence type="ECO:0000256" key="1">
    <source>
        <dbReference type="SAM" id="MobiDB-lite"/>
    </source>
</evidence>
<name>A0ABD0NLB1_CIRMR</name>
<feature type="region of interest" description="Disordered" evidence="1">
    <location>
        <begin position="1"/>
        <end position="70"/>
    </location>
</feature>
<proteinExistence type="predicted"/>
<organism evidence="2 3">
    <name type="scientific">Cirrhinus mrigala</name>
    <name type="common">Mrigala</name>
    <dbReference type="NCBI Taxonomy" id="683832"/>
    <lineage>
        <taxon>Eukaryota</taxon>
        <taxon>Metazoa</taxon>
        <taxon>Chordata</taxon>
        <taxon>Craniata</taxon>
        <taxon>Vertebrata</taxon>
        <taxon>Euteleostomi</taxon>
        <taxon>Actinopterygii</taxon>
        <taxon>Neopterygii</taxon>
        <taxon>Teleostei</taxon>
        <taxon>Ostariophysi</taxon>
        <taxon>Cypriniformes</taxon>
        <taxon>Cyprinidae</taxon>
        <taxon>Labeoninae</taxon>
        <taxon>Labeonini</taxon>
        <taxon>Cirrhinus</taxon>
    </lineage>
</organism>
<accession>A0ABD0NLB1</accession>
<feature type="non-terminal residue" evidence="2">
    <location>
        <position position="1"/>
    </location>
</feature>
<reference evidence="2 3" key="1">
    <citation type="submission" date="2024-05" db="EMBL/GenBank/DDBJ databases">
        <title>Genome sequencing and assembly of Indian major carp, Cirrhinus mrigala (Hamilton, 1822).</title>
        <authorList>
            <person name="Mohindra V."/>
            <person name="Chowdhury L.M."/>
            <person name="Lal K."/>
            <person name="Jena J.K."/>
        </authorList>
    </citation>
    <scope>NUCLEOTIDE SEQUENCE [LARGE SCALE GENOMIC DNA]</scope>
    <source>
        <strain evidence="2">CM1030</strain>
        <tissue evidence="2">Blood</tissue>
    </source>
</reference>
<dbReference type="EMBL" id="JAMKFB020000021">
    <property type="protein sequence ID" value="KAL0161956.1"/>
    <property type="molecule type" value="Genomic_DNA"/>
</dbReference>
<dbReference type="AlphaFoldDB" id="A0ABD0NLB1"/>